<feature type="transmembrane region" description="Helical" evidence="1">
    <location>
        <begin position="76"/>
        <end position="102"/>
    </location>
</feature>
<keyword evidence="3" id="KW-1185">Reference proteome</keyword>
<proteinExistence type="predicted"/>
<keyword evidence="1" id="KW-1133">Transmembrane helix</keyword>
<dbReference type="Pfam" id="PF04403">
    <property type="entry name" value="PqiA"/>
    <property type="match status" value="1"/>
</dbReference>
<name>A0ABY4W4Z5_9PROT</name>
<dbReference type="EMBL" id="CP098747">
    <property type="protein sequence ID" value="USG60364.1"/>
    <property type="molecule type" value="Genomic_DNA"/>
</dbReference>
<feature type="transmembrane region" description="Helical" evidence="1">
    <location>
        <begin position="28"/>
        <end position="49"/>
    </location>
</feature>
<dbReference type="Proteomes" id="UP001056291">
    <property type="component" value="Chromosome"/>
</dbReference>
<protein>
    <submittedName>
        <fullName evidence="2">Paraquat-inducible protein A</fullName>
    </submittedName>
</protein>
<dbReference type="InterPro" id="IPR007498">
    <property type="entry name" value="PqiA-like"/>
</dbReference>
<feature type="transmembrane region" description="Helical" evidence="1">
    <location>
        <begin position="123"/>
        <end position="140"/>
    </location>
</feature>
<keyword evidence="1" id="KW-0472">Membrane</keyword>
<dbReference type="RefSeq" id="WP_251933245.1">
    <property type="nucleotide sequence ID" value="NZ_CP098747.1"/>
</dbReference>
<organism evidence="2 3">
    <name type="scientific">Sneathiella marina</name>
    <dbReference type="NCBI Taxonomy" id="2950108"/>
    <lineage>
        <taxon>Bacteria</taxon>
        <taxon>Pseudomonadati</taxon>
        <taxon>Pseudomonadota</taxon>
        <taxon>Alphaproteobacteria</taxon>
        <taxon>Sneathiellales</taxon>
        <taxon>Sneathiellaceae</taxon>
        <taxon>Sneathiella</taxon>
    </lineage>
</organism>
<evidence type="ECO:0000313" key="3">
    <source>
        <dbReference type="Proteomes" id="UP001056291"/>
    </source>
</evidence>
<keyword evidence="1" id="KW-0812">Transmembrane</keyword>
<accession>A0ABY4W4Z5</accession>
<evidence type="ECO:0000313" key="2">
    <source>
        <dbReference type="EMBL" id="USG60364.1"/>
    </source>
</evidence>
<sequence length="184" mass="20720">MHWSLKNLLVGRPDRQTISKFAKGRDRYIGVGLLVSAALLGIALSQSIVTVQNFHSLNGSYSLIDGMVALFKTGQAAIAMLILVTTIVVPIITLSSAFEIWYKHELQSERFPHKAQRLRRYGRLWYLVFGSVLIGIYLIQNSEIEATIHAPIYYLTVSLALQKLALVRMEPLINSIQFVEDDMT</sequence>
<gene>
    <name evidence="2" type="ORF">NBZ79_14425</name>
</gene>
<evidence type="ECO:0000256" key="1">
    <source>
        <dbReference type="SAM" id="Phobius"/>
    </source>
</evidence>
<reference evidence="2" key="1">
    <citation type="submission" date="2022-06" db="EMBL/GenBank/DDBJ databases">
        <title>Sneathiella actinostolidae sp. nov., isolated from a sea anemonein the Western Pacific Ocean.</title>
        <authorList>
            <person name="Wei M.J."/>
        </authorList>
    </citation>
    <scope>NUCLEOTIDE SEQUENCE</scope>
    <source>
        <strain evidence="2">PHK-P5</strain>
    </source>
</reference>